<dbReference type="Gramene" id="CDY65105">
    <property type="protein sequence ID" value="CDY65105"/>
    <property type="gene ID" value="GSBRNA2T00044176001"/>
</dbReference>
<sequence length="56" mass="5897">MPAVVEVLESLMHHKDMAVSSGHWPPSPSSQGGKVSQKVRGDNGNSRKSAPGSLRS</sequence>
<dbReference type="AlphaFoldDB" id="A0A078JF52"/>
<accession>A0A078JF52</accession>
<evidence type="ECO:0000313" key="2">
    <source>
        <dbReference type="EMBL" id="CDY65105.1"/>
    </source>
</evidence>
<evidence type="ECO:0000256" key="1">
    <source>
        <dbReference type="SAM" id="MobiDB-lite"/>
    </source>
</evidence>
<dbReference type="PaxDb" id="3708-A0A078JF52"/>
<organism evidence="2 3">
    <name type="scientific">Brassica napus</name>
    <name type="common">Rape</name>
    <dbReference type="NCBI Taxonomy" id="3708"/>
    <lineage>
        <taxon>Eukaryota</taxon>
        <taxon>Viridiplantae</taxon>
        <taxon>Streptophyta</taxon>
        <taxon>Embryophyta</taxon>
        <taxon>Tracheophyta</taxon>
        <taxon>Spermatophyta</taxon>
        <taxon>Magnoliopsida</taxon>
        <taxon>eudicotyledons</taxon>
        <taxon>Gunneridae</taxon>
        <taxon>Pentapetalae</taxon>
        <taxon>rosids</taxon>
        <taxon>malvids</taxon>
        <taxon>Brassicales</taxon>
        <taxon>Brassicaceae</taxon>
        <taxon>Brassiceae</taxon>
        <taxon>Brassica</taxon>
    </lineage>
</organism>
<gene>
    <name evidence="2" type="primary">BnaAnng20230D</name>
    <name evidence="2" type="ORF">GSBRNA2T00044176001</name>
</gene>
<keyword evidence="3" id="KW-1185">Reference proteome</keyword>
<dbReference type="Proteomes" id="UP000028999">
    <property type="component" value="Unassembled WGS sequence"/>
</dbReference>
<protein>
    <submittedName>
        <fullName evidence="2">BnaAnng20230D protein</fullName>
    </submittedName>
</protein>
<dbReference type="EMBL" id="LK034658">
    <property type="protein sequence ID" value="CDY65105.1"/>
    <property type="molecule type" value="Genomic_DNA"/>
</dbReference>
<name>A0A078JF52_BRANA</name>
<evidence type="ECO:0000313" key="3">
    <source>
        <dbReference type="Proteomes" id="UP000028999"/>
    </source>
</evidence>
<feature type="region of interest" description="Disordered" evidence="1">
    <location>
        <begin position="16"/>
        <end position="56"/>
    </location>
</feature>
<reference evidence="2 3" key="1">
    <citation type="journal article" date="2014" name="Science">
        <title>Plant genetics. Early allopolyploid evolution in the post-Neolithic Brassica napus oilseed genome.</title>
        <authorList>
            <person name="Chalhoub B."/>
            <person name="Denoeud F."/>
            <person name="Liu S."/>
            <person name="Parkin I.A."/>
            <person name="Tang H."/>
            <person name="Wang X."/>
            <person name="Chiquet J."/>
            <person name="Belcram H."/>
            <person name="Tong C."/>
            <person name="Samans B."/>
            <person name="Correa M."/>
            <person name="Da Silva C."/>
            <person name="Just J."/>
            <person name="Falentin C."/>
            <person name="Koh C.S."/>
            <person name="Le Clainche I."/>
            <person name="Bernard M."/>
            <person name="Bento P."/>
            <person name="Noel B."/>
            <person name="Labadie K."/>
            <person name="Alberti A."/>
            <person name="Charles M."/>
            <person name="Arnaud D."/>
            <person name="Guo H."/>
            <person name="Daviaud C."/>
            <person name="Alamery S."/>
            <person name="Jabbari K."/>
            <person name="Zhao M."/>
            <person name="Edger P.P."/>
            <person name="Chelaifa H."/>
            <person name="Tack D."/>
            <person name="Lassalle G."/>
            <person name="Mestiri I."/>
            <person name="Schnel N."/>
            <person name="Le Paslier M.C."/>
            <person name="Fan G."/>
            <person name="Renault V."/>
            <person name="Bayer P.E."/>
            <person name="Golicz A.A."/>
            <person name="Manoli S."/>
            <person name="Lee T.H."/>
            <person name="Thi V.H."/>
            <person name="Chalabi S."/>
            <person name="Hu Q."/>
            <person name="Fan C."/>
            <person name="Tollenaere R."/>
            <person name="Lu Y."/>
            <person name="Battail C."/>
            <person name="Shen J."/>
            <person name="Sidebottom C.H."/>
            <person name="Wang X."/>
            <person name="Canaguier A."/>
            <person name="Chauveau A."/>
            <person name="Berard A."/>
            <person name="Deniot G."/>
            <person name="Guan M."/>
            <person name="Liu Z."/>
            <person name="Sun F."/>
            <person name="Lim Y.P."/>
            <person name="Lyons E."/>
            <person name="Town C.D."/>
            <person name="Bancroft I."/>
            <person name="Wang X."/>
            <person name="Meng J."/>
            <person name="Ma J."/>
            <person name="Pires J.C."/>
            <person name="King G.J."/>
            <person name="Brunel D."/>
            <person name="Delourme R."/>
            <person name="Renard M."/>
            <person name="Aury J.M."/>
            <person name="Adams K.L."/>
            <person name="Batley J."/>
            <person name="Snowdon R.J."/>
            <person name="Tost J."/>
            <person name="Edwards D."/>
            <person name="Zhou Y."/>
            <person name="Hua W."/>
            <person name="Sharpe A.G."/>
            <person name="Paterson A.H."/>
            <person name="Guan C."/>
            <person name="Wincker P."/>
        </authorList>
    </citation>
    <scope>NUCLEOTIDE SEQUENCE [LARGE SCALE GENOMIC DNA]</scope>
    <source>
        <strain evidence="3">cv. Darmor-bzh</strain>
    </source>
</reference>
<proteinExistence type="predicted"/>